<keyword evidence="3" id="KW-0597">Phosphoprotein</keyword>
<dbReference type="InterPro" id="IPR032717">
    <property type="entry name" value="Mss51_Znf"/>
</dbReference>
<evidence type="ECO:0000259" key="9">
    <source>
        <dbReference type="PROSITE" id="PS50003"/>
    </source>
</evidence>
<dbReference type="FunFam" id="1.25.40.20:FF:000358">
    <property type="entry name" value="Oxysterol binding protein (Osh1), putative"/>
    <property type="match status" value="1"/>
</dbReference>
<dbReference type="Gene3D" id="1.25.40.20">
    <property type="entry name" value="Ankyrin repeat-containing domain"/>
    <property type="match status" value="2"/>
</dbReference>
<dbReference type="PROSITE" id="PS50297">
    <property type="entry name" value="ANK_REP_REGION"/>
    <property type="match status" value="3"/>
</dbReference>
<dbReference type="InterPro" id="IPR002110">
    <property type="entry name" value="Ankyrin_rpt"/>
</dbReference>
<feature type="repeat" description="ANK" evidence="6">
    <location>
        <begin position="298"/>
        <end position="330"/>
    </location>
</feature>
<evidence type="ECO:0000256" key="5">
    <source>
        <dbReference type="ARBA" id="ARBA00023121"/>
    </source>
</evidence>
<evidence type="ECO:0000256" key="7">
    <source>
        <dbReference type="RuleBase" id="RU003844"/>
    </source>
</evidence>
<dbReference type="SMART" id="SM00233">
    <property type="entry name" value="PH"/>
    <property type="match status" value="1"/>
</dbReference>
<dbReference type="FunFam" id="2.30.29.30:FF:000061">
    <property type="entry name" value="Oxysterol binding protein 1"/>
    <property type="match status" value="1"/>
</dbReference>
<comment type="similarity">
    <text evidence="1 7">Belongs to the OSBP family.</text>
</comment>
<keyword evidence="11" id="KW-1185">Reference proteome</keyword>
<dbReference type="Pfam" id="PF00169">
    <property type="entry name" value="PH"/>
    <property type="match status" value="1"/>
</dbReference>
<dbReference type="GO" id="GO:0006887">
    <property type="term" value="P:exocytosis"/>
    <property type="evidence" value="ECO:0007669"/>
    <property type="project" value="TreeGrafter"/>
</dbReference>
<dbReference type="FunFam" id="1.25.40.20:FF:000281">
    <property type="entry name" value="Oxysterol binding protein (Osh1)"/>
    <property type="match status" value="1"/>
</dbReference>
<dbReference type="GO" id="GO:0006869">
    <property type="term" value="P:lipid transport"/>
    <property type="evidence" value="ECO:0007669"/>
    <property type="project" value="UniProtKB-KW"/>
</dbReference>
<accession>A0A0F4Z6F8</accession>
<keyword evidence="2" id="KW-0813">Transport</keyword>
<dbReference type="GO" id="GO:0005635">
    <property type="term" value="C:nuclear envelope"/>
    <property type="evidence" value="ECO:0007669"/>
    <property type="project" value="TreeGrafter"/>
</dbReference>
<dbReference type="SUPFAM" id="SSF144232">
    <property type="entry name" value="HIT/MYND zinc finger-like"/>
    <property type="match status" value="1"/>
</dbReference>
<dbReference type="GO" id="GO:0032934">
    <property type="term" value="F:sterol binding"/>
    <property type="evidence" value="ECO:0007669"/>
    <property type="project" value="TreeGrafter"/>
</dbReference>
<feature type="compositionally biased region" description="Low complexity" evidence="8">
    <location>
        <begin position="40"/>
        <end position="49"/>
    </location>
</feature>
<dbReference type="OrthoDB" id="1854502at2759"/>
<dbReference type="PROSITE" id="PS50003">
    <property type="entry name" value="PH_DOMAIN"/>
    <property type="match status" value="1"/>
</dbReference>
<dbReference type="SUPFAM" id="SSF48403">
    <property type="entry name" value="Ankyrin repeat"/>
    <property type="match status" value="1"/>
</dbReference>
<dbReference type="GO" id="GO:0097038">
    <property type="term" value="C:perinuclear endoplasmic reticulum"/>
    <property type="evidence" value="ECO:0007669"/>
    <property type="project" value="TreeGrafter"/>
</dbReference>
<dbReference type="InterPro" id="IPR011993">
    <property type="entry name" value="PH-like_dom_sf"/>
</dbReference>
<feature type="compositionally biased region" description="Polar residues" evidence="8">
    <location>
        <begin position="1384"/>
        <end position="1395"/>
    </location>
</feature>
<feature type="region of interest" description="Disordered" evidence="8">
    <location>
        <begin position="1212"/>
        <end position="1231"/>
    </location>
</feature>
<dbReference type="PROSITE" id="PS01013">
    <property type="entry name" value="OSBP"/>
    <property type="match status" value="1"/>
</dbReference>
<keyword evidence="6" id="KW-0040">ANK repeat</keyword>
<feature type="region of interest" description="Disordered" evidence="8">
    <location>
        <begin position="1382"/>
        <end position="1411"/>
    </location>
</feature>
<feature type="compositionally biased region" description="Polar residues" evidence="8">
    <location>
        <begin position="544"/>
        <end position="563"/>
    </location>
</feature>
<feature type="compositionally biased region" description="Polar residues" evidence="8">
    <location>
        <begin position="80"/>
        <end position="100"/>
    </location>
</feature>
<feature type="repeat" description="ANK" evidence="6">
    <location>
        <begin position="156"/>
        <end position="188"/>
    </location>
</feature>
<dbReference type="EMBL" id="LASV01000005">
    <property type="protein sequence ID" value="KKA25920.1"/>
    <property type="molecule type" value="Genomic_DNA"/>
</dbReference>
<dbReference type="InterPro" id="IPR018494">
    <property type="entry name" value="Oxysterol-bd_CS"/>
</dbReference>
<dbReference type="InterPro" id="IPR001849">
    <property type="entry name" value="PH_domain"/>
</dbReference>
<dbReference type="GO" id="GO:0005886">
    <property type="term" value="C:plasma membrane"/>
    <property type="evidence" value="ECO:0007669"/>
    <property type="project" value="TreeGrafter"/>
</dbReference>
<dbReference type="InterPro" id="IPR046824">
    <property type="entry name" value="Mss51-like_C"/>
</dbReference>
<protein>
    <submittedName>
        <fullName evidence="10">Oxysterol binding protein (Osh1)</fullName>
    </submittedName>
</protein>
<dbReference type="GO" id="GO:0030011">
    <property type="term" value="P:maintenance of cell polarity"/>
    <property type="evidence" value="ECO:0007669"/>
    <property type="project" value="TreeGrafter"/>
</dbReference>
<feature type="compositionally biased region" description="Low complexity" evidence="8">
    <location>
        <begin position="519"/>
        <end position="531"/>
    </location>
</feature>
<dbReference type="RefSeq" id="XP_013332532.1">
    <property type="nucleotide sequence ID" value="XM_013477078.1"/>
</dbReference>
<dbReference type="InterPro" id="IPR036770">
    <property type="entry name" value="Ankyrin_rpt-contain_sf"/>
</dbReference>
<dbReference type="PANTHER" id="PTHR10972:SF205">
    <property type="entry name" value="OXYSTEROL-BINDING PROTEIN 1"/>
    <property type="match status" value="1"/>
</dbReference>
<feature type="compositionally biased region" description="Polar residues" evidence="8">
    <location>
        <begin position="108"/>
        <end position="117"/>
    </location>
</feature>
<evidence type="ECO:0000256" key="6">
    <source>
        <dbReference type="PROSITE-ProRule" id="PRU00023"/>
    </source>
</evidence>
<dbReference type="InterPro" id="IPR037239">
    <property type="entry name" value="OSBP_sf"/>
</dbReference>
<dbReference type="CDD" id="cd13292">
    <property type="entry name" value="PH_Osh1p_Osh2p_yeast"/>
    <property type="match status" value="1"/>
</dbReference>
<feature type="domain" description="PH" evidence="9">
    <location>
        <begin position="391"/>
        <end position="486"/>
    </location>
</feature>
<dbReference type="GeneID" id="25312098"/>
<dbReference type="GO" id="GO:0005829">
    <property type="term" value="C:cytosol"/>
    <property type="evidence" value="ECO:0007669"/>
    <property type="project" value="TreeGrafter"/>
</dbReference>
<dbReference type="PANTHER" id="PTHR10972">
    <property type="entry name" value="OXYSTEROL-BINDING PROTEIN-RELATED"/>
    <property type="match status" value="1"/>
</dbReference>
<gene>
    <name evidence="10" type="ORF">T310_0034</name>
</gene>
<feature type="region of interest" description="Disordered" evidence="8">
    <location>
        <begin position="773"/>
        <end position="831"/>
    </location>
</feature>
<dbReference type="SUPFAM" id="SSF144000">
    <property type="entry name" value="Oxysterol-binding protein-like"/>
    <property type="match status" value="1"/>
</dbReference>
<organism evidence="10 11">
    <name type="scientific">Rasamsonia emersonii (strain ATCC 16479 / CBS 393.64 / IMI 116815)</name>
    <dbReference type="NCBI Taxonomy" id="1408163"/>
    <lineage>
        <taxon>Eukaryota</taxon>
        <taxon>Fungi</taxon>
        <taxon>Dikarya</taxon>
        <taxon>Ascomycota</taxon>
        <taxon>Pezizomycotina</taxon>
        <taxon>Eurotiomycetes</taxon>
        <taxon>Eurotiomycetidae</taxon>
        <taxon>Eurotiales</taxon>
        <taxon>Trichocomaceae</taxon>
        <taxon>Rasamsonia</taxon>
    </lineage>
</organism>
<dbReference type="SMART" id="SM00248">
    <property type="entry name" value="ANK"/>
    <property type="match status" value="3"/>
</dbReference>
<feature type="region of interest" description="Disordered" evidence="8">
    <location>
        <begin position="1"/>
        <end position="117"/>
    </location>
</feature>
<feature type="region of interest" description="Disordered" evidence="8">
    <location>
        <begin position="508"/>
        <end position="580"/>
    </location>
</feature>
<feature type="compositionally biased region" description="Basic and acidic residues" evidence="8">
    <location>
        <begin position="19"/>
        <end position="37"/>
    </location>
</feature>
<dbReference type="FunFam" id="2.40.160.120:FF:000008">
    <property type="entry name" value="Oxysterol binding protein (Osh1)"/>
    <property type="match status" value="1"/>
</dbReference>
<dbReference type="SUPFAM" id="SSF50729">
    <property type="entry name" value="PH domain-like"/>
    <property type="match status" value="1"/>
</dbReference>
<comment type="caution">
    <text evidence="10">The sequence shown here is derived from an EMBL/GenBank/DDBJ whole genome shotgun (WGS) entry which is preliminary data.</text>
</comment>
<feature type="compositionally biased region" description="Basic and acidic residues" evidence="8">
    <location>
        <begin position="1212"/>
        <end position="1221"/>
    </location>
</feature>
<dbReference type="Gene3D" id="3.30.70.3490">
    <property type="match status" value="1"/>
</dbReference>
<feature type="compositionally biased region" description="Low complexity" evidence="8">
    <location>
        <begin position="1283"/>
        <end position="1298"/>
    </location>
</feature>
<proteinExistence type="inferred from homology"/>
<evidence type="ECO:0000256" key="4">
    <source>
        <dbReference type="ARBA" id="ARBA00023055"/>
    </source>
</evidence>
<name>A0A0F4Z6F8_RASE3</name>
<dbReference type="PROSITE" id="PS50088">
    <property type="entry name" value="ANK_REPEAT"/>
    <property type="match status" value="3"/>
</dbReference>
<evidence type="ECO:0000256" key="3">
    <source>
        <dbReference type="ARBA" id="ARBA00022553"/>
    </source>
</evidence>
<dbReference type="Gene3D" id="2.30.29.30">
    <property type="entry name" value="Pleckstrin-homology domain (PH domain)/Phosphotyrosine-binding domain (PTB)"/>
    <property type="match status" value="1"/>
</dbReference>
<dbReference type="Pfam" id="PF12796">
    <property type="entry name" value="Ank_2"/>
    <property type="match status" value="1"/>
</dbReference>
<evidence type="ECO:0000256" key="1">
    <source>
        <dbReference type="ARBA" id="ARBA00008842"/>
    </source>
</evidence>
<dbReference type="GO" id="GO:0006897">
    <property type="term" value="P:endocytosis"/>
    <property type="evidence" value="ECO:0007669"/>
    <property type="project" value="TreeGrafter"/>
</dbReference>
<keyword evidence="5" id="KW-0446">Lipid-binding</keyword>
<evidence type="ECO:0000256" key="2">
    <source>
        <dbReference type="ARBA" id="ARBA00022448"/>
    </source>
</evidence>
<feature type="compositionally biased region" description="Acidic residues" evidence="8">
    <location>
        <begin position="821"/>
        <end position="831"/>
    </location>
</feature>
<dbReference type="GO" id="GO:0034727">
    <property type="term" value="P:piecemeal microautophagy of the nucleus"/>
    <property type="evidence" value="ECO:0007669"/>
    <property type="project" value="TreeGrafter"/>
</dbReference>
<feature type="repeat" description="ANK" evidence="6">
    <location>
        <begin position="191"/>
        <end position="214"/>
    </location>
</feature>
<keyword evidence="4" id="KW-0445">Lipid transport</keyword>
<sequence length="1767" mass="199095">MQRQLSHKRSKSALALSILHRDKSKTEDREDDNRSFEDGSPTSTAASSSYTNGQRHHHSSLSLTNIRNNTRRKAGPDMTDSPSASREGNLETIVSNQSEESSGKPGSRGTTENGGVSLEQSVRAFRLFEILRNGDTTAISKAIRESKDQQGMAAASGTTILHLAIQCAEPQVVEYVLSSGDEIDINARDREGNTPLHLAAQLGRDSIVRALLDRPEIDDSVVNYRGQAPLDLARTPEIFQQLQLARSLFIDRKTKEIQELVTQGNYEKLEKVLEEPRVEGSLDVNSLELVTDSATAQTGGTLLHEGARKKDTKLIQILLMHGADPFRRDKKGKLPQDVTKDDKTRAILKKSPAAVIAQRGIQERAILGNTAAQANSGRAGGAEVALAGKDAREMKGYLKKWTNYTGGYKLRWFVLEDGVLSYYKHQDDAGSACRGAISMRIAKLHMDSQDKTRFEIHGKSSVKYHLKANHVVEAKRWFWALNNAIQWAKDEAKEEEKRRTRDAELLRQAKMDQIEGRASETQAESSASTSSKLNARGLAPPTIVKSNASFSRISTHTSRTAAESSPGDDDGSGYGSYDPSIAQNEVNRVVSHMTSGPDGDGEYDDYGDDVSSRDVQPANKDAFNITAQSAKLQLDLLANVSASLQAEKSKNPDLAISDPAVDQALAAYESAVNSLNGLLADLLKISRDRDAYWQYRLDKEADTRKMWEESMARIVQEHEELQTKIGESEDKRKRTKKALKEVLENASASNSRPISRGLSHAQVDEAIESLENTADNASREDSGKASQVEHPAQQPETNRLRENPGLRPSSSRRQSISEYADLAESESDDEEFYDAIDSGEIAVEELATSEVTAEKPSLDDVNADLRAAKYAEIVPSFKGYEDPPRQKLKLEVDNRPKVSLWGILKSMIGKDMTKMTLPVSFNEPTSLLQRVAEDMEYSDLLDIAADRADSLERMIYVAAFAASEYASTIGRVAKPFNPLLGETFEYVRPDKGYRFFVEQVSHHPPIGAAWAESAKWDYYGESAVKSKFYGKSFDINPLGTWFLKLRPITGKEELYTWKKVTSSVVGIITGNPTVDNYGPMEIKNWTTGDMCYLDFKPRGWKTSSAYQVTGKVVDSKGATKWSIGGRWNDKIYARHTPGYEAEVSEKDSDSSKTFLVWQSNPRPSGIPFNLTPFVVTLNALPDKLRPYLPPTDTRLRPDQRAMEEGEYDFAATEKHRVEEKQRAKRRERERKGEEFVPKWFTRVHSVSRKFMSDVPRMSSRVLSPRFQSQVFFRRFRRFPQPSGRCNFSHSTTARSSSSKYNDHPQLRTPPSRLDRRLTVPSANNFVSKNGGRNLRTAATIGLSEETRPLRKPNNLFHPFSRSPSPIIRRRAAFIMQNAFCPHPSHQQTRLPTSPNDPEARKSPNASLPPAHSRFECPDCGVPIYCSEEHWMDDYEAHLEICDTIRQINEDDHDLVSGRFFPEFSYPGPQDDNFVINMTNWDTFLYTREFEAINNERSMRQVTRLLTYPVTIGSVLHELSPYNIRKGGRLTVEGLKSFSALRYTLHPPKMGEGTDVHGLRLKAPPVRIFVLGARAESSLPRQVWLQLTHMFPRALINLIFIGPESMANRDDEFPLPERTPENPFGAIVEDRLGPQMKITTYVDYFHNMHKAQYFYPYDPYFDCFVLFHPGLGHPASAHEWEETLPQLLETKVPILCTGYTQWDMERDMNWVKEKCAGEFDILLEPGENRFRSLRWDLNDLDPHDISCGNWGLWAFRGKRYEATYKNPS</sequence>
<dbReference type="Pfam" id="PF13824">
    <property type="entry name" value="zf-Mss51"/>
    <property type="match status" value="1"/>
</dbReference>
<dbReference type="Proteomes" id="UP000053958">
    <property type="component" value="Unassembled WGS sequence"/>
</dbReference>
<feature type="compositionally biased region" description="Basic residues" evidence="8">
    <location>
        <begin position="1"/>
        <end position="11"/>
    </location>
</feature>
<evidence type="ECO:0000313" key="11">
    <source>
        <dbReference type="Proteomes" id="UP000053958"/>
    </source>
</evidence>
<evidence type="ECO:0000313" key="10">
    <source>
        <dbReference type="EMBL" id="KKA25920.1"/>
    </source>
</evidence>
<reference evidence="10 11" key="1">
    <citation type="submission" date="2015-04" db="EMBL/GenBank/DDBJ databases">
        <authorList>
            <person name="Heijne W.H."/>
            <person name="Fedorova N.D."/>
            <person name="Nierman W.C."/>
            <person name="Vollebregt A.W."/>
            <person name="Zhao Z."/>
            <person name="Wu L."/>
            <person name="Kumar M."/>
            <person name="Stam H."/>
            <person name="van den Berg M.A."/>
            <person name="Pel H.J."/>
        </authorList>
    </citation>
    <scope>NUCLEOTIDE SEQUENCE [LARGE SCALE GENOMIC DNA]</scope>
    <source>
        <strain evidence="10 11">CBS 393.64</strain>
    </source>
</reference>
<feature type="compositionally biased region" description="Basic and acidic residues" evidence="8">
    <location>
        <begin position="508"/>
        <end position="518"/>
    </location>
</feature>
<dbReference type="Pfam" id="PF01237">
    <property type="entry name" value="Oxysterol_BP"/>
    <property type="match status" value="1"/>
</dbReference>
<evidence type="ECO:0000256" key="8">
    <source>
        <dbReference type="SAM" id="MobiDB-lite"/>
    </source>
</evidence>
<dbReference type="STRING" id="1408163.A0A0F4Z6F8"/>
<feature type="region of interest" description="Disordered" evidence="8">
    <location>
        <begin position="1283"/>
        <end position="1311"/>
    </location>
</feature>
<dbReference type="Gene3D" id="2.40.160.120">
    <property type="match status" value="1"/>
</dbReference>
<dbReference type="Pfam" id="PF20179">
    <property type="entry name" value="MSS51_C"/>
    <property type="match status" value="1"/>
</dbReference>
<dbReference type="InterPro" id="IPR000648">
    <property type="entry name" value="Oxysterol-bd"/>
</dbReference>